<name>A0A918BPN0_9ACTN</name>
<reference evidence="2" key="2">
    <citation type="submission" date="2020-09" db="EMBL/GenBank/DDBJ databases">
        <authorList>
            <person name="Sun Q."/>
            <person name="Ohkuma M."/>
        </authorList>
    </citation>
    <scope>NUCLEOTIDE SEQUENCE</scope>
    <source>
        <strain evidence="2">JCM 3131</strain>
    </source>
</reference>
<dbReference type="RefSeq" id="WP_189220211.1">
    <property type="nucleotide sequence ID" value="NZ_BMQK01000021.1"/>
</dbReference>
<dbReference type="AlphaFoldDB" id="A0A918BPN0"/>
<organism evidence="2 3">
    <name type="scientific">Streptomyces ruber</name>
    <dbReference type="NCBI Taxonomy" id="83378"/>
    <lineage>
        <taxon>Bacteria</taxon>
        <taxon>Bacillati</taxon>
        <taxon>Actinomycetota</taxon>
        <taxon>Actinomycetes</taxon>
        <taxon>Kitasatosporales</taxon>
        <taxon>Streptomycetaceae</taxon>
        <taxon>Streptomyces</taxon>
    </lineage>
</organism>
<accession>A0A918BPN0</accession>
<comment type="caution">
    <text evidence="2">The sequence shown here is derived from an EMBL/GenBank/DDBJ whole genome shotgun (WGS) entry which is preliminary data.</text>
</comment>
<dbReference type="SUPFAM" id="SSF52091">
    <property type="entry name" value="SpoIIaa-like"/>
    <property type="match status" value="1"/>
</dbReference>
<proteinExistence type="predicted"/>
<dbReference type="Pfam" id="PF01740">
    <property type="entry name" value="STAS"/>
    <property type="match status" value="1"/>
</dbReference>
<dbReference type="Gene3D" id="3.30.750.24">
    <property type="entry name" value="STAS domain"/>
    <property type="match status" value="1"/>
</dbReference>
<evidence type="ECO:0000259" key="1">
    <source>
        <dbReference type="Pfam" id="PF01740"/>
    </source>
</evidence>
<protein>
    <recommendedName>
        <fullName evidence="1">STAS domain-containing protein</fullName>
    </recommendedName>
</protein>
<dbReference type="InterPro" id="IPR036513">
    <property type="entry name" value="STAS_dom_sf"/>
</dbReference>
<reference evidence="2" key="1">
    <citation type="journal article" date="2014" name="Int. J. Syst. Evol. Microbiol.">
        <title>Complete genome sequence of Corynebacterium casei LMG S-19264T (=DSM 44701T), isolated from a smear-ripened cheese.</title>
        <authorList>
            <consortium name="US DOE Joint Genome Institute (JGI-PGF)"/>
            <person name="Walter F."/>
            <person name="Albersmeier A."/>
            <person name="Kalinowski J."/>
            <person name="Ruckert C."/>
        </authorList>
    </citation>
    <scope>NUCLEOTIDE SEQUENCE</scope>
    <source>
        <strain evidence="2">JCM 3131</strain>
    </source>
</reference>
<gene>
    <name evidence="2" type="ORF">GCM10010145_62420</name>
</gene>
<feature type="domain" description="STAS" evidence="1">
    <location>
        <begin position="30"/>
        <end position="105"/>
    </location>
</feature>
<dbReference type="InterPro" id="IPR002645">
    <property type="entry name" value="STAS_dom"/>
</dbReference>
<dbReference type="Proteomes" id="UP000620156">
    <property type="component" value="Unassembled WGS sequence"/>
</dbReference>
<sequence length="118" mass="12702">MDSRHVVGGAGPVVPGRAALEVSPLPSRCGIRARGEISEITRPSWERALTELSRHHEGVSCVELSEVAFVDVAGVTALAVTAMNLPGGKVVVKYPPPQLPRVLEMFWPGLERIEVTPR</sequence>
<evidence type="ECO:0000313" key="3">
    <source>
        <dbReference type="Proteomes" id="UP000620156"/>
    </source>
</evidence>
<keyword evidence="3" id="KW-1185">Reference proteome</keyword>
<evidence type="ECO:0000313" key="2">
    <source>
        <dbReference type="EMBL" id="GGQ84285.1"/>
    </source>
</evidence>
<dbReference type="EMBL" id="BMQK01000021">
    <property type="protein sequence ID" value="GGQ84285.1"/>
    <property type="molecule type" value="Genomic_DNA"/>
</dbReference>